<feature type="coiled-coil region" evidence="8">
    <location>
        <begin position="214"/>
        <end position="244"/>
    </location>
</feature>
<dbReference type="CDD" id="cd00130">
    <property type="entry name" value="PAS"/>
    <property type="match status" value="1"/>
</dbReference>
<keyword evidence="5" id="KW-0238">DNA-binding</keyword>
<evidence type="ECO:0000313" key="13">
    <source>
        <dbReference type="Proteomes" id="UP000634435"/>
    </source>
</evidence>
<dbReference type="InterPro" id="IPR000700">
    <property type="entry name" value="PAS-assoc_C"/>
</dbReference>
<gene>
    <name evidence="12" type="ORF">GCM10007111_37800</name>
</gene>
<evidence type="ECO:0000256" key="8">
    <source>
        <dbReference type="SAM" id="Coils"/>
    </source>
</evidence>
<evidence type="ECO:0000256" key="5">
    <source>
        <dbReference type="ARBA" id="ARBA00023125"/>
    </source>
</evidence>
<dbReference type="InterPro" id="IPR025944">
    <property type="entry name" value="Sigma_54_int_dom_CS"/>
</dbReference>
<dbReference type="PROSITE" id="PS50045">
    <property type="entry name" value="SIGMA54_INTERACT_4"/>
    <property type="match status" value="1"/>
</dbReference>
<protein>
    <recommendedName>
        <fullName evidence="7">HTH-type transcriptional regulatory protein TyrR</fullName>
    </recommendedName>
</protein>
<dbReference type="Pfam" id="PF25601">
    <property type="entry name" value="AAA_lid_14"/>
    <property type="match status" value="1"/>
</dbReference>
<evidence type="ECO:0000259" key="11">
    <source>
        <dbReference type="PROSITE" id="PS50113"/>
    </source>
</evidence>
<dbReference type="RefSeq" id="WP_234447051.1">
    <property type="nucleotide sequence ID" value="NZ_BMPN01000008.1"/>
</dbReference>
<dbReference type="SUPFAM" id="SSF52540">
    <property type="entry name" value="P-loop containing nucleoside triphosphate hydrolases"/>
    <property type="match status" value="1"/>
</dbReference>
<dbReference type="Gene3D" id="3.40.50.300">
    <property type="entry name" value="P-loop containing nucleotide triphosphate hydrolases"/>
    <property type="match status" value="1"/>
</dbReference>
<dbReference type="Gene3D" id="1.10.10.60">
    <property type="entry name" value="Homeodomain-like"/>
    <property type="match status" value="1"/>
</dbReference>
<dbReference type="PROSITE" id="PS00676">
    <property type="entry name" value="SIGMA54_INTERACT_2"/>
    <property type="match status" value="1"/>
</dbReference>
<evidence type="ECO:0000256" key="2">
    <source>
        <dbReference type="ARBA" id="ARBA00022797"/>
    </source>
</evidence>
<dbReference type="Proteomes" id="UP000634435">
    <property type="component" value="Unassembled WGS sequence"/>
</dbReference>
<dbReference type="PROSITE" id="PS00688">
    <property type="entry name" value="SIGMA54_INTERACT_3"/>
    <property type="match status" value="1"/>
</dbReference>
<organism evidence="12 13">
    <name type="scientific">Virgibacillus kapii</name>
    <dbReference type="NCBI Taxonomy" id="1638645"/>
    <lineage>
        <taxon>Bacteria</taxon>
        <taxon>Bacillati</taxon>
        <taxon>Bacillota</taxon>
        <taxon>Bacilli</taxon>
        <taxon>Bacillales</taxon>
        <taxon>Bacillaceae</taxon>
        <taxon>Virgibacillus</taxon>
    </lineage>
</organism>
<evidence type="ECO:0000256" key="6">
    <source>
        <dbReference type="ARBA" id="ARBA00023163"/>
    </source>
</evidence>
<feature type="domain" description="PAS" evidence="10">
    <location>
        <begin position="104"/>
        <end position="155"/>
    </location>
</feature>
<keyword evidence="4" id="KW-0805">Transcription regulation</keyword>
<evidence type="ECO:0000259" key="10">
    <source>
        <dbReference type="PROSITE" id="PS50112"/>
    </source>
</evidence>
<dbReference type="Gene3D" id="3.30.450.20">
    <property type="entry name" value="PAS domain"/>
    <property type="match status" value="1"/>
</dbReference>
<evidence type="ECO:0000256" key="7">
    <source>
        <dbReference type="ARBA" id="ARBA00029500"/>
    </source>
</evidence>
<dbReference type="Gene3D" id="1.10.8.60">
    <property type="match status" value="1"/>
</dbReference>
<evidence type="ECO:0000256" key="3">
    <source>
        <dbReference type="ARBA" id="ARBA00022840"/>
    </source>
</evidence>
<dbReference type="InterPro" id="IPR025943">
    <property type="entry name" value="Sigma_54_int_dom_ATP-bd_2"/>
</dbReference>
<dbReference type="PROSITE" id="PS00675">
    <property type="entry name" value="SIGMA54_INTERACT_1"/>
    <property type="match status" value="1"/>
</dbReference>
<dbReference type="InterPro" id="IPR058031">
    <property type="entry name" value="AAA_lid_NorR"/>
</dbReference>
<keyword evidence="6" id="KW-0804">Transcription</keyword>
<feature type="domain" description="Sigma-54 factor interaction" evidence="9">
    <location>
        <begin position="248"/>
        <end position="478"/>
    </location>
</feature>
<feature type="domain" description="PAC" evidence="11">
    <location>
        <begin position="171"/>
        <end position="223"/>
    </location>
</feature>
<dbReference type="Pfam" id="PF00989">
    <property type="entry name" value="PAS"/>
    <property type="match status" value="1"/>
</dbReference>
<dbReference type="SMART" id="SM00091">
    <property type="entry name" value="PAS"/>
    <property type="match status" value="1"/>
</dbReference>
<dbReference type="Pfam" id="PF00158">
    <property type="entry name" value="Sigma54_activat"/>
    <property type="match status" value="1"/>
</dbReference>
<dbReference type="SUPFAM" id="SSF55785">
    <property type="entry name" value="PYP-like sensor domain (PAS domain)"/>
    <property type="match status" value="1"/>
</dbReference>
<dbReference type="PANTHER" id="PTHR32071:SF57">
    <property type="entry name" value="C4-DICARBOXYLATE TRANSPORT TRANSCRIPTIONAL REGULATORY PROTEIN DCTD"/>
    <property type="match status" value="1"/>
</dbReference>
<dbReference type="InterPro" id="IPR030828">
    <property type="entry name" value="HTH_TyrR"/>
</dbReference>
<dbReference type="Pfam" id="PF18024">
    <property type="entry name" value="HTH_50"/>
    <property type="match status" value="1"/>
</dbReference>
<sequence length="556" mass="63443">MVNIKTIEDIHILPLPAVIVDEADRIIEHNIQLASSLEVPLTKGDNFKQLFLKWEEINKLISATRDSKTFVFIECAIDSGKLFIGLESPALASMKEENNKLKSMNREFDAIIENSYDGIYITDHKGITWNTNSAIERITGIPKEYYIGKNVDDLVKRGILKKSVTKKVLELKRTVSYVQRNNAGKEVLLTGAPVFNDRGEIEKIVTNIRDLKDLNELQIELNKLNKLNDQYKEEIRRLMRKSNDADGFITENVEMKRIYDTAERIANIDATVLILGETGVGKDVLATYIYNQSIRSKKGKFLKVNCGAIPPELLESELFGYSPGAFTGANKNGKPGIFEAADKGILFLDEIGELPSALQVKLLRVLQEGELQRIGSSYSRKVDVRIIAATNRDLSKMVKEGSFREDLFYRLHVIPIRIPPLRKRKEDIYPMIQHFLGVVNQKYHLNKEIDYELNDFFLNYSWPGNIRELSNVIERLVVTTRNDLLTIENLPDEYKEIDNLETHSSTTLKQAVELAEQYMIRRAASRYGNTYELAKALGTSQPTIVRKLSKYNINLH</sequence>
<dbReference type="NCBIfam" id="TIGR00229">
    <property type="entry name" value="sensory_box"/>
    <property type="match status" value="1"/>
</dbReference>
<comment type="caution">
    <text evidence="12">The sequence shown here is derived from an EMBL/GenBank/DDBJ whole genome shotgun (WGS) entry which is preliminary data.</text>
</comment>
<dbReference type="InterPro" id="IPR027417">
    <property type="entry name" value="P-loop_NTPase"/>
</dbReference>
<dbReference type="PANTHER" id="PTHR32071">
    <property type="entry name" value="TRANSCRIPTIONAL REGULATORY PROTEIN"/>
    <property type="match status" value="1"/>
</dbReference>
<dbReference type="PROSITE" id="PS50113">
    <property type="entry name" value="PAC"/>
    <property type="match status" value="1"/>
</dbReference>
<dbReference type="InterPro" id="IPR013767">
    <property type="entry name" value="PAS_fold"/>
</dbReference>
<keyword evidence="3" id="KW-0067">ATP-binding</keyword>
<keyword evidence="1" id="KW-0547">Nucleotide-binding</keyword>
<reference evidence="13" key="1">
    <citation type="journal article" date="2019" name="Int. J. Syst. Evol. Microbiol.">
        <title>The Global Catalogue of Microorganisms (GCM) 10K type strain sequencing project: providing services to taxonomists for standard genome sequencing and annotation.</title>
        <authorList>
            <consortium name="The Broad Institute Genomics Platform"/>
            <consortium name="The Broad Institute Genome Sequencing Center for Infectious Disease"/>
            <person name="Wu L."/>
            <person name="Ma J."/>
        </authorList>
    </citation>
    <scope>NUCLEOTIDE SEQUENCE [LARGE SCALE GENOMIC DNA]</scope>
    <source>
        <strain evidence="13">JCM 30071</strain>
    </source>
</reference>
<evidence type="ECO:0000313" key="12">
    <source>
        <dbReference type="EMBL" id="GGJ72642.1"/>
    </source>
</evidence>
<evidence type="ECO:0000259" key="9">
    <source>
        <dbReference type="PROSITE" id="PS50045"/>
    </source>
</evidence>
<dbReference type="InterPro" id="IPR009057">
    <property type="entry name" value="Homeodomain-like_sf"/>
</dbReference>
<dbReference type="InterPro" id="IPR003593">
    <property type="entry name" value="AAA+_ATPase"/>
</dbReference>
<dbReference type="PROSITE" id="PS50112">
    <property type="entry name" value="PAS"/>
    <property type="match status" value="1"/>
</dbReference>
<dbReference type="InterPro" id="IPR000014">
    <property type="entry name" value="PAS"/>
</dbReference>
<keyword evidence="13" id="KW-1185">Reference proteome</keyword>
<dbReference type="SMART" id="SM00382">
    <property type="entry name" value="AAA"/>
    <property type="match status" value="1"/>
</dbReference>
<evidence type="ECO:0000256" key="4">
    <source>
        <dbReference type="ARBA" id="ARBA00023015"/>
    </source>
</evidence>
<keyword evidence="8" id="KW-0175">Coiled coil</keyword>
<dbReference type="EMBL" id="BMPN01000008">
    <property type="protein sequence ID" value="GGJ72642.1"/>
    <property type="molecule type" value="Genomic_DNA"/>
</dbReference>
<keyword evidence="2" id="KW-0058">Aromatic hydrocarbons catabolism</keyword>
<accession>A0ABQ2DTR8</accession>
<name>A0ABQ2DTR8_9BACI</name>
<dbReference type="InterPro" id="IPR025662">
    <property type="entry name" value="Sigma_54_int_dom_ATP-bd_1"/>
</dbReference>
<dbReference type="InterPro" id="IPR035965">
    <property type="entry name" value="PAS-like_dom_sf"/>
</dbReference>
<evidence type="ECO:0000256" key="1">
    <source>
        <dbReference type="ARBA" id="ARBA00022741"/>
    </source>
</evidence>
<dbReference type="SUPFAM" id="SSF46689">
    <property type="entry name" value="Homeodomain-like"/>
    <property type="match status" value="1"/>
</dbReference>
<dbReference type="InterPro" id="IPR002078">
    <property type="entry name" value="Sigma_54_int"/>
</dbReference>
<dbReference type="CDD" id="cd00009">
    <property type="entry name" value="AAA"/>
    <property type="match status" value="1"/>
</dbReference>
<proteinExistence type="predicted"/>